<reference evidence="1 2" key="2">
    <citation type="journal article" date="2022" name="Mol. Ecol. Resour.">
        <title>The genomes of chicory, endive, great burdock and yacon provide insights into Asteraceae paleo-polyploidization history and plant inulin production.</title>
        <authorList>
            <person name="Fan W."/>
            <person name="Wang S."/>
            <person name="Wang H."/>
            <person name="Wang A."/>
            <person name="Jiang F."/>
            <person name="Liu H."/>
            <person name="Zhao H."/>
            <person name="Xu D."/>
            <person name="Zhang Y."/>
        </authorList>
    </citation>
    <scope>NUCLEOTIDE SEQUENCE [LARGE SCALE GENOMIC DNA]</scope>
    <source>
        <strain evidence="2">cv. Niubang</strain>
    </source>
</reference>
<accession>A0ACB9DNI4</accession>
<sequence length="88" mass="9829">MVLGCCCRHRLRGRKDVAIGWGRGSRGGGGLVVEVQIVVTLEWDGFYLFNPILPIFSESHYKHTPSSILLRLQISTVSPSILLHHKDC</sequence>
<proteinExistence type="predicted"/>
<protein>
    <submittedName>
        <fullName evidence="1">Uncharacterized protein</fullName>
    </submittedName>
</protein>
<comment type="caution">
    <text evidence="1">The sequence shown here is derived from an EMBL/GenBank/DDBJ whole genome shotgun (WGS) entry which is preliminary data.</text>
</comment>
<dbReference type="Proteomes" id="UP001055879">
    <property type="component" value="Linkage Group LG03"/>
</dbReference>
<reference evidence="2" key="1">
    <citation type="journal article" date="2022" name="Mol. Ecol. Resour.">
        <title>The genomes of chicory, endive, great burdock and yacon provide insights into Asteraceae palaeo-polyploidization history and plant inulin production.</title>
        <authorList>
            <person name="Fan W."/>
            <person name="Wang S."/>
            <person name="Wang H."/>
            <person name="Wang A."/>
            <person name="Jiang F."/>
            <person name="Liu H."/>
            <person name="Zhao H."/>
            <person name="Xu D."/>
            <person name="Zhang Y."/>
        </authorList>
    </citation>
    <scope>NUCLEOTIDE SEQUENCE [LARGE SCALE GENOMIC DNA]</scope>
    <source>
        <strain evidence="2">cv. Niubang</strain>
    </source>
</reference>
<name>A0ACB9DNI4_ARCLA</name>
<dbReference type="EMBL" id="CM042049">
    <property type="protein sequence ID" value="KAI3748253.1"/>
    <property type="molecule type" value="Genomic_DNA"/>
</dbReference>
<evidence type="ECO:0000313" key="2">
    <source>
        <dbReference type="Proteomes" id="UP001055879"/>
    </source>
</evidence>
<evidence type="ECO:0000313" key="1">
    <source>
        <dbReference type="EMBL" id="KAI3748253.1"/>
    </source>
</evidence>
<organism evidence="1 2">
    <name type="scientific">Arctium lappa</name>
    <name type="common">Greater burdock</name>
    <name type="synonym">Lappa major</name>
    <dbReference type="NCBI Taxonomy" id="4217"/>
    <lineage>
        <taxon>Eukaryota</taxon>
        <taxon>Viridiplantae</taxon>
        <taxon>Streptophyta</taxon>
        <taxon>Embryophyta</taxon>
        <taxon>Tracheophyta</taxon>
        <taxon>Spermatophyta</taxon>
        <taxon>Magnoliopsida</taxon>
        <taxon>eudicotyledons</taxon>
        <taxon>Gunneridae</taxon>
        <taxon>Pentapetalae</taxon>
        <taxon>asterids</taxon>
        <taxon>campanulids</taxon>
        <taxon>Asterales</taxon>
        <taxon>Asteraceae</taxon>
        <taxon>Carduoideae</taxon>
        <taxon>Cardueae</taxon>
        <taxon>Arctiinae</taxon>
        <taxon>Arctium</taxon>
    </lineage>
</organism>
<keyword evidence="2" id="KW-1185">Reference proteome</keyword>
<gene>
    <name evidence="1" type="ORF">L6452_11215</name>
</gene>